<reference evidence="11" key="1">
    <citation type="submission" date="2021-02" db="EMBL/GenBank/DDBJ databases">
        <authorList>
            <person name="Dougan E. K."/>
            <person name="Rhodes N."/>
            <person name="Thang M."/>
            <person name="Chan C."/>
        </authorList>
    </citation>
    <scope>NUCLEOTIDE SEQUENCE</scope>
</reference>
<dbReference type="InterPro" id="IPR013249">
    <property type="entry name" value="RNA_pol_sigma70_r4_t2"/>
</dbReference>
<feature type="transmembrane region" description="Helical" evidence="6">
    <location>
        <begin position="608"/>
        <end position="628"/>
    </location>
</feature>
<dbReference type="Gene3D" id="1.10.10.1320">
    <property type="entry name" value="Anti-sigma factor, zinc-finger domain"/>
    <property type="match status" value="1"/>
</dbReference>
<dbReference type="InterPro" id="IPR013324">
    <property type="entry name" value="RNA_pol_sigma_r3/r4-like"/>
</dbReference>
<feature type="transmembrane region" description="Helical" evidence="6">
    <location>
        <begin position="340"/>
        <end position="359"/>
    </location>
</feature>
<keyword evidence="3" id="KW-0731">Sigma factor</keyword>
<keyword evidence="2" id="KW-0805">Transcription regulation</keyword>
<evidence type="ECO:0000259" key="7">
    <source>
        <dbReference type="Pfam" id="PF04542"/>
    </source>
</evidence>
<evidence type="ECO:0000259" key="10">
    <source>
        <dbReference type="Pfam" id="PF26514"/>
    </source>
</evidence>
<evidence type="ECO:0000256" key="4">
    <source>
        <dbReference type="ARBA" id="ARBA00023125"/>
    </source>
</evidence>
<evidence type="ECO:0000313" key="12">
    <source>
        <dbReference type="Proteomes" id="UP000649617"/>
    </source>
</evidence>
<dbReference type="Gene3D" id="1.10.10.10">
    <property type="entry name" value="Winged helix-like DNA-binding domain superfamily/Winged helix DNA-binding domain"/>
    <property type="match status" value="1"/>
</dbReference>
<feature type="transmembrane region" description="Helical" evidence="6">
    <location>
        <begin position="667"/>
        <end position="683"/>
    </location>
</feature>
<dbReference type="InterPro" id="IPR013325">
    <property type="entry name" value="RNA_pol_sigma_r2"/>
</dbReference>
<dbReference type="GO" id="GO:0016987">
    <property type="term" value="F:sigma factor activity"/>
    <property type="evidence" value="ECO:0007669"/>
    <property type="project" value="UniProtKB-KW"/>
</dbReference>
<evidence type="ECO:0000256" key="5">
    <source>
        <dbReference type="ARBA" id="ARBA00023163"/>
    </source>
</evidence>
<keyword evidence="6" id="KW-0812">Transmembrane</keyword>
<keyword evidence="5" id="KW-0804">Transcription</keyword>
<dbReference type="SUPFAM" id="SSF88659">
    <property type="entry name" value="Sigma3 and sigma4 domains of RNA polymerase sigma factors"/>
    <property type="match status" value="1"/>
</dbReference>
<dbReference type="Pfam" id="PF04542">
    <property type="entry name" value="Sigma70_r2"/>
    <property type="match status" value="1"/>
</dbReference>
<dbReference type="Proteomes" id="UP000649617">
    <property type="component" value="Unassembled WGS sequence"/>
</dbReference>
<feature type="transmembrane region" description="Helical" evidence="6">
    <location>
        <begin position="313"/>
        <end position="333"/>
    </location>
</feature>
<feature type="domain" description="RNA polymerase sigma-70 region 2" evidence="7">
    <location>
        <begin position="25"/>
        <end position="92"/>
    </location>
</feature>
<dbReference type="Gene3D" id="1.10.1740.10">
    <property type="match status" value="1"/>
</dbReference>
<dbReference type="Pfam" id="PF26514">
    <property type="entry name" value="DUF8173"/>
    <property type="match status" value="1"/>
</dbReference>
<comment type="caution">
    <text evidence="11">The sequence shown here is derived from an EMBL/GenBank/DDBJ whole genome shotgun (WGS) entry which is preliminary data.</text>
</comment>
<feature type="transmembrane region" description="Helical" evidence="6">
    <location>
        <begin position="566"/>
        <end position="588"/>
    </location>
</feature>
<feature type="domain" description="RNA polymerase sigma factor 70 region 4 type 2" evidence="8">
    <location>
        <begin position="126"/>
        <end position="174"/>
    </location>
</feature>
<proteinExistence type="inferred from homology"/>
<dbReference type="InterPro" id="IPR058486">
    <property type="entry name" value="DUF8173"/>
</dbReference>
<dbReference type="InterPro" id="IPR014284">
    <property type="entry name" value="RNA_pol_sigma-70_dom"/>
</dbReference>
<evidence type="ECO:0000259" key="8">
    <source>
        <dbReference type="Pfam" id="PF08281"/>
    </source>
</evidence>
<evidence type="ECO:0000259" key="9">
    <source>
        <dbReference type="Pfam" id="PF13490"/>
    </source>
</evidence>
<dbReference type="InterPro" id="IPR041916">
    <property type="entry name" value="Anti_sigma_zinc_sf"/>
</dbReference>
<dbReference type="OrthoDB" id="5376590at2759"/>
<keyword evidence="6" id="KW-1133">Transmembrane helix</keyword>
<dbReference type="GO" id="GO:0006352">
    <property type="term" value="P:DNA-templated transcription initiation"/>
    <property type="evidence" value="ECO:0007669"/>
    <property type="project" value="InterPro"/>
</dbReference>
<evidence type="ECO:0000256" key="3">
    <source>
        <dbReference type="ARBA" id="ARBA00023082"/>
    </source>
</evidence>
<sequence>MLRRVVLPTKRPEFYVAKNTAFDILYREYYVRVFGLCRRLLNSRDLAQDAAQEVFMRVYKNFGKYDAEQSFWQWIATIANNHCIDLLRQRGRSDALFGDETVEMEDIAAVDAPVLSDLIALQDADALNNAIAALPDKYRVPVVLAYFNQLSYDEIAEQLDISRNHVGVLRRFAMTHPTPLQLSMYADSALSTDEANVVINHLDTCADCRTLLSAYQDEAHHLITALQIEESDAAEELVIPKFSRPASLRGFALANLATGFVIWSAQFLWKTIFGELIVNAADWLTSIYLPDIYAVASRTVLYLIEEGTAMFDAYLGFIVVSMLMITALSVVLLHNRTRATASLFVLAATLGAVTMPAPVSALEIRRDENKVTIAASETINDTLIVAAETISIEGTVTGDVIAVGATIDISGSVGGNLITFAETVNVRGEVGGLALGAASSYNLKAATVGGDLWAAGETVTLDSDSRVNRNATLAGQKTVIEGNVASDVTAFSDSIEVSGDIGQDLEAFAGRVRLLSDAHITGDLRFRSADKDRLFRADSARVDGEVEFVAMPEEFKEQNRYATVQFYLWQIARLIAAFLVGVAIFWLVPGLRSLSIGAGVEGLKSAGIGLLTLISVPITAVLVAVTLIGLPFSFFAIAALLTGVYLAKVIVAGLIGRMVFAEDSRPVLSLLVGLSIVIVAVNVPFIGGIVNFLLTITGLGLLVQYLFGRVGNRDAV</sequence>
<accession>A0A812P248</accession>
<dbReference type="AlphaFoldDB" id="A0A812P248"/>
<feature type="domain" description="DUF8173" evidence="10">
    <location>
        <begin position="564"/>
        <end position="704"/>
    </location>
</feature>
<dbReference type="SUPFAM" id="SSF88946">
    <property type="entry name" value="Sigma2 domain of RNA polymerase sigma factors"/>
    <property type="match status" value="1"/>
</dbReference>
<evidence type="ECO:0000256" key="1">
    <source>
        <dbReference type="ARBA" id="ARBA00010641"/>
    </source>
</evidence>
<comment type="similarity">
    <text evidence="1">Belongs to the sigma-70 factor family. ECF subfamily.</text>
</comment>
<dbReference type="PANTHER" id="PTHR43133">
    <property type="entry name" value="RNA POLYMERASE ECF-TYPE SIGMA FACTO"/>
    <property type="match status" value="1"/>
</dbReference>
<feature type="transmembrane region" description="Helical" evidence="6">
    <location>
        <begin position="634"/>
        <end position="655"/>
    </location>
</feature>
<dbReference type="InterPro" id="IPR036388">
    <property type="entry name" value="WH-like_DNA-bd_sf"/>
</dbReference>
<evidence type="ECO:0000256" key="2">
    <source>
        <dbReference type="ARBA" id="ARBA00023015"/>
    </source>
</evidence>
<dbReference type="CDD" id="cd06171">
    <property type="entry name" value="Sigma70_r4"/>
    <property type="match status" value="1"/>
</dbReference>
<dbReference type="GO" id="GO:0003677">
    <property type="term" value="F:DNA binding"/>
    <property type="evidence" value="ECO:0007669"/>
    <property type="project" value="UniProtKB-KW"/>
</dbReference>
<dbReference type="NCBIfam" id="TIGR02937">
    <property type="entry name" value="sigma70-ECF"/>
    <property type="match status" value="1"/>
</dbReference>
<organism evidence="11 12">
    <name type="scientific">Symbiodinium pilosum</name>
    <name type="common">Dinoflagellate</name>
    <dbReference type="NCBI Taxonomy" id="2952"/>
    <lineage>
        <taxon>Eukaryota</taxon>
        <taxon>Sar</taxon>
        <taxon>Alveolata</taxon>
        <taxon>Dinophyceae</taxon>
        <taxon>Suessiales</taxon>
        <taxon>Symbiodiniaceae</taxon>
        <taxon>Symbiodinium</taxon>
    </lineage>
</organism>
<keyword evidence="6" id="KW-0472">Membrane</keyword>
<evidence type="ECO:0000313" key="11">
    <source>
        <dbReference type="EMBL" id="CAE7314286.1"/>
    </source>
</evidence>
<evidence type="ECO:0000256" key="6">
    <source>
        <dbReference type="SAM" id="Phobius"/>
    </source>
</evidence>
<feature type="domain" description="Putative zinc-finger" evidence="9">
    <location>
        <begin position="182"/>
        <end position="209"/>
    </location>
</feature>
<dbReference type="InterPro" id="IPR027383">
    <property type="entry name" value="Znf_put"/>
</dbReference>
<gene>
    <name evidence="11" type="primary">sigW</name>
    <name evidence="11" type="ORF">SPIL2461_LOCUS7196</name>
</gene>
<dbReference type="Pfam" id="PF08281">
    <property type="entry name" value="Sigma70_r4_2"/>
    <property type="match status" value="1"/>
</dbReference>
<dbReference type="EMBL" id="CAJNIZ010011113">
    <property type="protein sequence ID" value="CAE7314286.1"/>
    <property type="molecule type" value="Genomic_DNA"/>
</dbReference>
<keyword evidence="4" id="KW-0238">DNA-binding</keyword>
<keyword evidence="12" id="KW-1185">Reference proteome</keyword>
<protein>
    <submittedName>
        <fullName evidence="11">SigW protein</fullName>
    </submittedName>
</protein>
<dbReference type="Pfam" id="PF13490">
    <property type="entry name" value="zf-HC2"/>
    <property type="match status" value="1"/>
</dbReference>
<name>A0A812P248_SYMPI</name>
<dbReference type="PANTHER" id="PTHR43133:SF8">
    <property type="entry name" value="RNA POLYMERASE SIGMA FACTOR HI_1459-RELATED"/>
    <property type="match status" value="1"/>
</dbReference>
<dbReference type="InterPro" id="IPR039425">
    <property type="entry name" value="RNA_pol_sigma-70-like"/>
</dbReference>
<dbReference type="InterPro" id="IPR007627">
    <property type="entry name" value="RNA_pol_sigma70_r2"/>
</dbReference>